<dbReference type="PANTHER" id="PTHR33627:SF1">
    <property type="entry name" value="TRANSPOSASE"/>
    <property type="match status" value="1"/>
</dbReference>
<dbReference type="AlphaFoldDB" id="A0A7G7BW92"/>
<accession>A0A7G7BW92</accession>
<sequence length="397" mass="43343">MAAHDVSHAHVPVSVLAEQVFGHLPRADQRAWAQAYLAGLLTTEGKKSVRRMAATVSGSPTASQSMHQFLNASPWDWAPARAELMRWAEQRLSPHAWVLSAAVLRKRGDHSCGVHRRFVPATGRSVNCQLAVGAFLTSGTEAVPMHWGLLLPGTWADDQTRRARARIPDDADHRTIEQHALDLVDLLCASTQLSARPVVADLSHHTGVASLVRGLSRRGREFIVSLPGRTPVVPVVGGTTARGAYASKLPAAVEAQRLFGLKHSAQFRPNAHEGLDRGADRTAVMTTLVRLPQVRLARQAPHPTYRVFGVRSCVGPRSPRIWLTNMTQRRTDELIALARLQHRAGATVQSLEDDFGLLDFEGRSYPGWHHHMTLVSAAFAYSRLELTGARPAGLATG</sequence>
<gene>
    <name evidence="2" type="ORF">F0344_34670</name>
</gene>
<evidence type="ECO:0000259" key="1">
    <source>
        <dbReference type="Pfam" id="PF13546"/>
    </source>
</evidence>
<dbReference type="EMBL" id="CP045703">
    <property type="protein sequence ID" value="QNE79607.1"/>
    <property type="molecule type" value="Genomic_DNA"/>
</dbReference>
<organism evidence="2 3">
    <name type="scientific">Streptomyces finlayi</name>
    <dbReference type="NCBI Taxonomy" id="67296"/>
    <lineage>
        <taxon>Bacteria</taxon>
        <taxon>Bacillati</taxon>
        <taxon>Actinomycetota</taxon>
        <taxon>Actinomycetes</taxon>
        <taxon>Kitasatosporales</taxon>
        <taxon>Streptomycetaceae</taxon>
        <taxon>Streptomyces</taxon>
    </lineage>
</organism>
<feature type="domain" description="Transposase IS701-like DDE" evidence="1">
    <location>
        <begin position="20"/>
        <end position="234"/>
    </location>
</feature>
<evidence type="ECO:0000313" key="3">
    <source>
        <dbReference type="Proteomes" id="UP000515307"/>
    </source>
</evidence>
<dbReference type="Pfam" id="PF13546">
    <property type="entry name" value="DDE_5"/>
    <property type="match status" value="1"/>
</dbReference>
<dbReference type="InterPro" id="IPR039365">
    <property type="entry name" value="IS701-like"/>
</dbReference>
<keyword evidence="2" id="KW-0614">Plasmid</keyword>
<dbReference type="PANTHER" id="PTHR33627">
    <property type="entry name" value="TRANSPOSASE"/>
    <property type="match status" value="1"/>
</dbReference>
<dbReference type="Proteomes" id="UP000515307">
    <property type="component" value="Plasmid unnamed1"/>
</dbReference>
<protein>
    <submittedName>
        <fullName evidence="2">Transcriptional regulator</fullName>
    </submittedName>
</protein>
<proteinExistence type="predicted"/>
<dbReference type="RefSeq" id="WP_185303093.1">
    <property type="nucleotide sequence ID" value="NZ_CP045703.1"/>
</dbReference>
<keyword evidence="3" id="KW-1185">Reference proteome</keyword>
<evidence type="ECO:0000313" key="2">
    <source>
        <dbReference type="EMBL" id="QNE79607.1"/>
    </source>
</evidence>
<geneLocation type="plasmid" evidence="2 3">
    <name>unnamed1</name>
</geneLocation>
<dbReference type="KEGG" id="sfiy:F0344_34670"/>
<dbReference type="InterPro" id="IPR038721">
    <property type="entry name" value="IS701-like_DDE_dom"/>
</dbReference>
<name>A0A7G7BW92_9ACTN</name>
<reference evidence="3" key="1">
    <citation type="submission" date="2019-10" db="EMBL/GenBank/DDBJ databases">
        <title>Antimicrobial potential of Antarctic Bacteria.</title>
        <authorList>
            <person name="Benaud N."/>
            <person name="Edwards R.J."/>
            <person name="Ferrari B.C."/>
        </authorList>
    </citation>
    <scope>NUCLEOTIDE SEQUENCE [LARGE SCALE GENOMIC DNA]</scope>
    <source>
        <strain evidence="3">NBSH44</strain>
        <plasmid evidence="3">unnamed1</plasmid>
    </source>
</reference>